<accession>A0A0N4ZX72</accession>
<name>A0A0N4ZX72_PARTI</name>
<dbReference type="AlphaFoldDB" id="A0A0N4ZX72"/>
<dbReference type="Proteomes" id="UP000038045">
    <property type="component" value="Unplaced"/>
</dbReference>
<organism evidence="1 2">
    <name type="scientific">Parastrongyloides trichosuri</name>
    <name type="common">Possum-specific nematode worm</name>
    <dbReference type="NCBI Taxonomy" id="131310"/>
    <lineage>
        <taxon>Eukaryota</taxon>
        <taxon>Metazoa</taxon>
        <taxon>Ecdysozoa</taxon>
        <taxon>Nematoda</taxon>
        <taxon>Chromadorea</taxon>
        <taxon>Rhabditida</taxon>
        <taxon>Tylenchina</taxon>
        <taxon>Panagrolaimomorpha</taxon>
        <taxon>Strongyloidoidea</taxon>
        <taxon>Strongyloididae</taxon>
        <taxon>Parastrongyloides</taxon>
    </lineage>
</organism>
<sequence length="104" mass="11512">MLPDSRSRLLLTAAASLAVGFFIYSRSSNIFKSLNKPTSLKKTIDEECGEISTCSSISTDNTLKTLTPERASQSLKIRSAKLREERDRDLAKIDKIRASSTENS</sequence>
<protein>
    <submittedName>
        <fullName evidence="2">Uncharacterized protein</fullName>
    </submittedName>
</protein>
<keyword evidence="1" id="KW-1185">Reference proteome</keyword>
<proteinExistence type="predicted"/>
<dbReference type="WBParaSite" id="PTRK_0001328600.1">
    <property type="protein sequence ID" value="PTRK_0001328600.1"/>
    <property type="gene ID" value="PTRK_0001328600"/>
</dbReference>
<evidence type="ECO:0000313" key="1">
    <source>
        <dbReference type="Proteomes" id="UP000038045"/>
    </source>
</evidence>
<reference evidence="2" key="1">
    <citation type="submission" date="2017-02" db="UniProtKB">
        <authorList>
            <consortium name="WormBaseParasite"/>
        </authorList>
    </citation>
    <scope>IDENTIFICATION</scope>
</reference>
<evidence type="ECO:0000313" key="2">
    <source>
        <dbReference type="WBParaSite" id="PTRK_0001328600.1"/>
    </source>
</evidence>